<dbReference type="Gene3D" id="3.40.50.720">
    <property type="entry name" value="NAD(P)-binding Rossmann-like Domain"/>
    <property type="match status" value="1"/>
</dbReference>
<dbReference type="KEGG" id="smur:BWP33_00165"/>
<dbReference type="PANTHER" id="PTHR44196">
    <property type="entry name" value="DEHYDROGENASE/REDUCTASE SDR FAMILY MEMBER 7B"/>
    <property type="match status" value="1"/>
</dbReference>
<dbReference type="eggNOG" id="COG0300">
    <property type="taxonomic scope" value="Bacteria"/>
</dbReference>
<name>V9H6X3_9NEIS</name>
<dbReference type="EMBL" id="ADCY02000051">
    <property type="protein sequence ID" value="EFG32080.1"/>
    <property type="molecule type" value="Genomic_DNA"/>
</dbReference>
<dbReference type="STRING" id="641147.HMPREF9021_00486"/>
<dbReference type="PANTHER" id="PTHR44196:SF3">
    <property type="entry name" value="SHORT CHAIN DEHYDROGENASE FAMILY PROTEIN"/>
    <property type="match status" value="1"/>
</dbReference>
<dbReference type="GO" id="GO:0016020">
    <property type="term" value="C:membrane"/>
    <property type="evidence" value="ECO:0007669"/>
    <property type="project" value="TreeGrafter"/>
</dbReference>
<dbReference type="OrthoDB" id="335726at2"/>
<dbReference type="InterPro" id="IPR036291">
    <property type="entry name" value="NAD(P)-bd_dom_sf"/>
</dbReference>
<comment type="similarity">
    <text evidence="1">Belongs to the short-chain dehydrogenases/reductases (SDR) family.</text>
</comment>
<evidence type="ECO:0000313" key="3">
    <source>
        <dbReference type="EMBL" id="EFG32080.1"/>
    </source>
</evidence>
<reference evidence="3 4" key="2">
    <citation type="submission" date="2011-10" db="EMBL/GenBank/DDBJ databases">
        <title>The Genome Sequence of Simonsiella muelleri ATCC 29453.</title>
        <authorList>
            <consortium name="The Broad Institute Genome Sequencing Platform"/>
            <consortium name="The Broad Institute Genome Sequencing Center for Infectious Disease"/>
            <person name="Earl A."/>
            <person name="Ward D."/>
            <person name="Feldgarden M."/>
            <person name="Gevers D."/>
            <person name="Izard J."/>
            <person name="Baranova O.V."/>
            <person name="Blanton J.M."/>
            <person name="Tanner A.C."/>
            <person name="Dewhirst F."/>
            <person name="Young S.K."/>
            <person name="Zeng Q."/>
            <person name="Gargeya S."/>
            <person name="Fitzgerald M."/>
            <person name="Haas B."/>
            <person name="Abouelleil A."/>
            <person name="Alvarado L."/>
            <person name="Arachchi H.M."/>
            <person name="Berlin A."/>
            <person name="Brown A."/>
            <person name="Chapman S.B."/>
            <person name="Chen Z."/>
            <person name="Dunbar C."/>
            <person name="Freedman E."/>
            <person name="Gearin G."/>
            <person name="Goldberg J."/>
            <person name="Griggs A."/>
            <person name="Gujja S."/>
            <person name="Heiman D."/>
            <person name="Howarth C."/>
            <person name="Larson L."/>
            <person name="Lui A."/>
            <person name="MacDonald P.J.P."/>
            <person name="Montmayeur A."/>
            <person name="Murphy C."/>
            <person name="Neiman D."/>
            <person name="Pearson M."/>
            <person name="Priest M."/>
            <person name="Roberts A."/>
            <person name="Saif S."/>
            <person name="Shea T."/>
            <person name="Shenoy N."/>
            <person name="Sisk P."/>
            <person name="Stolte C."/>
            <person name="Sykes S."/>
            <person name="Wortman J."/>
            <person name="Nusbaum C."/>
            <person name="Birren B."/>
        </authorList>
    </citation>
    <scope>NUCLEOTIDE SEQUENCE [LARGE SCALE GENOMIC DNA]</scope>
    <source>
        <strain evidence="3 4">ATCC 29453</strain>
    </source>
</reference>
<evidence type="ECO:0000256" key="2">
    <source>
        <dbReference type="ARBA" id="ARBA00023002"/>
    </source>
</evidence>
<dbReference type="HOGENOM" id="CLU_010194_2_1_4"/>
<evidence type="ECO:0008006" key="5">
    <source>
        <dbReference type="Google" id="ProtNLM"/>
    </source>
</evidence>
<evidence type="ECO:0000256" key="1">
    <source>
        <dbReference type="ARBA" id="ARBA00006484"/>
    </source>
</evidence>
<protein>
    <recommendedName>
        <fullName evidence="5">Short chain dehydrogenase</fullName>
    </recommendedName>
</protein>
<organism evidence="3 4">
    <name type="scientific">Simonsiella muelleri ATCC 29453</name>
    <dbReference type="NCBI Taxonomy" id="641147"/>
    <lineage>
        <taxon>Bacteria</taxon>
        <taxon>Pseudomonadati</taxon>
        <taxon>Pseudomonadota</taxon>
        <taxon>Betaproteobacteria</taxon>
        <taxon>Neisseriales</taxon>
        <taxon>Neisseriaceae</taxon>
        <taxon>Simonsiella</taxon>
    </lineage>
</organism>
<dbReference type="GO" id="GO:0016491">
    <property type="term" value="F:oxidoreductase activity"/>
    <property type="evidence" value="ECO:0007669"/>
    <property type="project" value="UniProtKB-KW"/>
</dbReference>
<dbReference type="RefSeq" id="WP_002642700.1">
    <property type="nucleotide sequence ID" value="NZ_CP019448.1"/>
</dbReference>
<dbReference type="AlphaFoldDB" id="V9H6X3"/>
<dbReference type="NCBIfam" id="NF005489">
    <property type="entry name" value="PRK07102.1"/>
    <property type="match status" value="1"/>
</dbReference>
<dbReference type="SUPFAM" id="SSF51735">
    <property type="entry name" value="NAD(P)-binding Rossmann-fold domains"/>
    <property type="match status" value="1"/>
</dbReference>
<dbReference type="InterPro" id="IPR002347">
    <property type="entry name" value="SDR_fam"/>
</dbReference>
<comment type="caution">
    <text evidence="3">The sequence shown here is derived from an EMBL/GenBank/DDBJ whole genome shotgun (WGS) entry which is preliminary data.</text>
</comment>
<dbReference type="PRINTS" id="PR00081">
    <property type="entry name" value="GDHRDH"/>
</dbReference>
<gene>
    <name evidence="3" type="ORF">HMPREF9021_00486</name>
</gene>
<keyword evidence="4" id="KW-1185">Reference proteome</keyword>
<reference evidence="3 4" key="1">
    <citation type="submission" date="2010-03" db="EMBL/GenBank/DDBJ databases">
        <authorList>
            <consortium name="The Broad Institute Genome Sequencing Platform"/>
            <person name="Ward D."/>
            <person name="Earl A."/>
            <person name="Feldgarden M."/>
            <person name="Gevers D."/>
            <person name="Young S."/>
            <person name="Zeng Q."/>
            <person name="Koehrsen M."/>
            <person name="Alvarado L."/>
            <person name="Berlin A.M."/>
            <person name="Borenstein D."/>
            <person name="Chapman S.B."/>
            <person name="Chen Z."/>
            <person name="Engels R."/>
            <person name="Freedman E."/>
            <person name="Gellesch M."/>
            <person name="Goldberg J."/>
            <person name="Griggs A."/>
            <person name="Gujja S."/>
            <person name="Heilman E.R."/>
            <person name="Heiman D.I."/>
            <person name="Hepburn T.A."/>
            <person name="Howarth C."/>
            <person name="Jen D."/>
            <person name="Larson L."/>
            <person name="Mehta T."/>
            <person name="Park D."/>
            <person name="Pearson M."/>
            <person name="Richards J."/>
            <person name="Roberts A."/>
            <person name="Saif S."/>
            <person name="Shea T.D."/>
            <person name="Shenoy N."/>
            <person name="Sisk P."/>
            <person name="Stolte C."/>
            <person name="Sykes S.N."/>
            <person name="Walk T."/>
            <person name="White J."/>
            <person name="Yandava C."/>
            <person name="Izard J."/>
            <person name="Baranova O.V."/>
            <person name="Blanton J.M."/>
            <person name="Tanner A.C."/>
            <person name="Dewhirst F."/>
            <person name="Haas B."/>
            <person name="Nusbaum C."/>
            <person name="Birren B."/>
        </authorList>
    </citation>
    <scope>NUCLEOTIDE SEQUENCE [LARGE SCALE GENOMIC DNA]</scope>
    <source>
        <strain evidence="3 4">ATCC 29453</strain>
    </source>
</reference>
<dbReference type="Pfam" id="PF00106">
    <property type="entry name" value="adh_short"/>
    <property type="match status" value="1"/>
</dbReference>
<sequence length="251" mass="27142">MNSLSKVIIFGATSGIAKHAARQLVCEGASVHCVARNQEKLDSLLADLRIRANGSQIISGSLHDLDDISQHTTIWQQAKDSLGGCDGVLMAQGVLPNQTECQQSAEKTLASLHTNAISIINLLTLAANDFEAQKNGAIAVISSVAGDRGRQSNYIYGAAKGLLSIFLQGLRNRLFKSGVSVTTVKPGFTRTQMTAEMNCEGFLWADADVVGKGIVQAMRQGKDEIYLKPIWRIIMMVIKAIPETIFKRLSL</sequence>
<evidence type="ECO:0000313" key="4">
    <source>
        <dbReference type="Proteomes" id="UP000017813"/>
    </source>
</evidence>
<keyword evidence="2" id="KW-0560">Oxidoreductase</keyword>
<proteinExistence type="inferred from homology"/>
<accession>V9H6X3</accession>
<dbReference type="Proteomes" id="UP000017813">
    <property type="component" value="Unassembled WGS sequence"/>
</dbReference>